<keyword evidence="4 5" id="KW-0472">Membrane</keyword>
<dbReference type="Pfam" id="PF10136">
    <property type="entry name" value="SpecificRecomb"/>
    <property type="match status" value="1"/>
</dbReference>
<dbReference type="KEGG" id="pspc:Strain318_001142"/>
<dbReference type="EMBL" id="CP130612">
    <property type="protein sequence ID" value="WKW11874.1"/>
    <property type="molecule type" value="Genomic_DNA"/>
</dbReference>
<evidence type="ECO:0008006" key="9">
    <source>
        <dbReference type="Google" id="ProtNLM"/>
    </source>
</evidence>
<organism evidence="7 8">
    <name type="scientific">Pseudogemmatithrix spongiicola</name>
    <dbReference type="NCBI Taxonomy" id="3062599"/>
    <lineage>
        <taxon>Bacteria</taxon>
        <taxon>Pseudomonadati</taxon>
        <taxon>Gemmatimonadota</taxon>
        <taxon>Gemmatimonadia</taxon>
        <taxon>Gemmatimonadales</taxon>
        <taxon>Gemmatimonadaceae</taxon>
        <taxon>Pseudogemmatithrix</taxon>
    </lineage>
</organism>
<dbReference type="Proteomes" id="UP001229955">
    <property type="component" value="Chromosome"/>
</dbReference>
<sequence>MSLRTPPANLPEIEALLGEIARAPQEVSGDYLGRLVALLRPGRVQGAAEAAAPFEGFIALLDERPAMAEALSAHLRQVLLSRMHRTLYAESGILTSTGFLTGFWQRLLGRLLPPAVDHDFLRDLVAEVFDEPHDGEWIAQVPYETWDHLLERLGCFGEAFAPVRRHIRQELLEAMRLVGHRLAALGMDPALVRYAPALARHESPFLAQSDEVKDLIALQANPATAPAYDGHLEVLLGHCTDFVAQIRRKSHETGVGVTLVFVLARIEQLVARMRLLRLLAVPDAKETATGTRTRAVQFMATLIRAENRRNRFGEIFDGTTQLLARRVTEHASKSGEHYVTETRAEYKEMFRAAAGAGLIVAVMALTKILTSKLGLPGFWQAVAFSLIYGLGFVLVHVLHLTIATKQPAMTAATIAAALDGTPDKDARLDRIAGLAAQVSRTQWVSIAGNVAIGFLTSLAIAMVGAEFLDWNPIGQAKAEHLLHELHPWRSLALFHAGIAGVYLFMSGLISGYYDNQSLFHRVPERIRRVKWMKRLLGAKRVDKIARYVEYNLGALAGNFLFGCMLGATGTVGAFFGLPVDIRHVSFSSANLAYALTALDFQVGWQVIVVSAAGVLLIALVNLVVSFILALRVALKSRGIGAEGTAGLTRRVYERFRASPREFLLPPRAREGGAP</sequence>
<gene>
    <name evidence="6" type="ORF">Strain138_001142</name>
    <name evidence="7" type="ORF">Strain318_001142</name>
</gene>
<proteinExistence type="predicted"/>
<dbReference type="GO" id="GO:0016020">
    <property type="term" value="C:membrane"/>
    <property type="evidence" value="ECO:0007669"/>
    <property type="project" value="UniProtKB-SubCell"/>
</dbReference>
<comment type="subcellular location">
    <subcellularLocation>
        <location evidence="1">Membrane</location>
        <topology evidence="1">Multi-pass membrane protein</topology>
    </subcellularLocation>
</comment>
<protein>
    <recommendedName>
        <fullName evidence="9">Site-specific recombinase</fullName>
    </recommendedName>
</protein>
<feature type="transmembrane region" description="Helical" evidence="5">
    <location>
        <begin position="381"/>
        <end position="402"/>
    </location>
</feature>
<feature type="transmembrane region" description="Helical" evidence="5">
    <location>
        <begin position="491"/>
        <end position="513"/>
    </location>
</feature>
<evidence type="ECO:0000256" key="2">
    <source>
        <dbReference type="ARBA" id="ARBA00022692"/>
    </source>
</evidence>
<dbReference type="AlphaFoldDB" id="A0AA49JZ90"/>
<dbReference type="Gene3D" id="1.20.1080.10">
    <property type="entry name" value="Glycerol uptake facilitator protein"/>
    <property type="match status" value="1"/>
</dbReference>
<reference evidence="7" key="1">
    <citation type="submission" date="2023-07" db="EMBL/GenBank/DDBJ databases">
        <authorList>
            <person name="Haufschild T."/>
            <person name="Kallscheuer N."/>
            <person name="Hammer J."/>
            <person name="Kohn T."/>
            <person name="Kabuu M."/>
            <person name="Jogler M."/>
            <person name="Wohfarth N."/>
            <person name="Heuer A."/>
            <person name="Rohde M."/>
            <person name="van Teeseling M.C.F."/>
            <person name="Jogler C."/>
        </authorList>
    </citation>
    <scope>NUCLEOTIDE SEQUENCE</scope>
    <source>
        <strain evidence="6">Strain 138</strain>
        <strain evidence="7">Strain 318</strain>
    </source>
</reference>
<feature type="transmembrane region" description="Helical" evidence="5">
    <location>
        <begin position="614"/>
        <end position="634"/>
    </location>
</feature>
<dbReference type="EMBL" id="CP130613">
    <property type="protein sequence ID" value="WKW14784.1"/>
    <property type="molecule type" value="Genomic_DNA"/>
</dbReference>
<dbReference type="InterPro" id="IPR011385">
    <property type="entry name" value="Site-sp_rcmbase"/>
</dbReference>
<keyword evidence="8" id="KW-1185">Reference proteome</keyword>
<evidence type="ECO:0000256" key="1">
    <source>
        <dbReference type="ARBA" id="ARBA00004141"/>
    </source>
</evidence>
<dbReference type="InterPro" id="IPR023271">
    <property type="entry name" value="Aquaporin-like"/>
</dbReference>
<dbReference type="RefSeq" id="WP_367887559.1">
    <property type="nucleotide sequence ID" value="NZ_CP130612.1"/>
</dbReference>
<evidence type="ECO:0000256" key="3">
    <source>
        <dbReference type="ARBA" id="ARBA00022989"/>
    </source>
</evidence>
<accession>A0AA49JZ90</accession>
<feature type="transmembrane region" description="Helical" evidence="5">
    <location>
        <begin position="446"/>
        <end position="470"/>
    </location>
</feature>
<name>A0AA49JZ90_9BACT</name>
<feature type="transmembrane region" description="Helical" evidence="5">
    <location>
        <begin position="559"/>
        <end position="579"/>
    </location>
</feature>
<keyword evidence="3 5" id="KW-1133">Transmembrane helix</keyword>
<evidence type="ECO:0000256" key="5">
    <source>
        <dbReference type="SAM" id="Phobius"/>
    </source>
</evidence>
<evidence type="ECO:0000313" key="7">
    <source>
        <dbReference type="EMBL" id="WKW14784.1"/>
    </source>
</evidence>
<evidence type="ECO:0000256" key="4">
    <source>
        <dbReference type="ARBA" id="ARBA00023136"/>
    </source>
</evidence>
<keyword evidence="2 5" id="KW-0812">Transmembrane</keyword>
<evidence type="ECO:0000313" key="6">
    <source>
        <dbReference type="EMBL" id="WKW11874.1"/>
    </source>
</evidence>
<dbReference type="PIRSF" id="PIRSF015380">
    <property type="entry name" value="Site-sp_rcmb"/>
    <property type="match status" value="1"/>
</dbReference>
<evidence type="ECO:0000313" key="8">
    <source>
        <dbReference type="Proteomes" id="UP001229955"/>
    </source>
</evidence>
<accession>A0AA49JTT8</accession>